<dbReference type="EMBL" id="KI631311">
    <property type="protein sequence ID" value="EYU28904.1"/>
    <property type="molecule type" value="Genomic_DNA"/>
</dbReference>
<gene>
    <name evidence="2" type="ORF">MIMGU_mgv1a020097mg</name>
</gene>
<accession>A0A022QMT2</accession>
<evidence type="ECO:0000313" key="2">
    <source>
        <dbReference type="EMBL" id="EYU28904.1"/>
    </source>
</evidence>
<reference evidence="2 3" key="1">
    <citation type="journal article" date="2013" name="Proc. Natl. Acad. Sci. U.S.A.">
        <title>Fine-scale variation in meiotic recombination in Mimulus inferred from population shotgun sequencing.</title>
        <authorList>
            <person name="Hellsten U."/>
            <person name="Wright K.M."/>
            <person name="Jenkins J."/>
            <person name="Shu S."/>
            <person name="Yuan Y."/>
            <person name="Wessler S.R."/>
            <person name="Schmutz J."/>
            <person name="Willis J.H."/>
            <person name="Rokhsar D.S."/>
        </authorList>
    </citation>
    <scope>NUCLEOTIDE SEQUENCE [LARGE SCALE GENOMIC DNA]</scope>
    <source>
        <strain evidence="3">cv. DUN x IM62</strain>
    </source>
</reference>
<keyword evidence="1" id="KW-0472">Membrane</keyword>
<evidence type="ECO:0000256" key="1">
    <source>
        <dbReference type="SAM" id="Phobius"/>
    </source>
</evidence>
<feature type="transmembrane region" description="Helical" evidence="1">
    <location>
        <begin position="17"/>
        <end position="37"/>
    </location>
</feature>
<keyword evidence="1" id="KW-0812">Transmembrane</keyword>
<keyword evidence="3" id="KW-1185">Reference proteome</keyword>
<evidence type="ECO:0000313" key="3">
    <source>
        <dbReference type="Proteomes" id="UP000030748"/>
    </source>
</evidence>
<name>A0A022QMT2_ERYGU</name>
<feature type="non-terminal residue" evidence="2">
    <location>
        <position position="1"/>
    </location>
</feature>
<dbReference type="AlphaFoldDB" id="A0A022QMT2"/>
<keyword evidence="1" id="KW-1133">Transmembrane helix</keyword>
<protein>
    <submittedName>
        <fullName evidence="2">Uncharacterized protein</fullName>
    </submittedName>
</protein>
<organism evidence="2 3">
    <name type="scientific">Erythranthe guttata</name>
    <name type="common">Yellow monkey flower</name>
    <name type="synonym">Mimulus guttatus</name>
    <dbReference type="NCBI Taxonomy" id="4155"/>
    <lineage>
        <taxon>Eukaryota</taxon>
        <taxon>Viridiplantae</taxon>
        <taxon>Streptophyta</taxon>
        <taxon>Embryophyta</taxon>
        <taxon>Tracheophyta</taxon>
        <taxon>Spermatophyta</taxon>
        <taxon>Magnoliopsida</taxon>
        <taxon>eudicotyledons</taxon>
        <taxon>Gunneridae</taxon>
        <taxon>Pentapetalae</taxon>
        <taxon>asterids</taxon>
        <taxon>lamiids</taxon>
        <taxon>Lamiales</taxon>
        <taxon>Phrymaceae</taxon>
        <taxon>Erythranthe</taxon>
    </lineage>
</organism>
<sequence length="73" mass="8247">ETTTEVLKDSPQSQNGIFLHFYLLNFAFLPTFSSVYSDHGVCFLYESVIVIYYAEIMSLILLTVGGSQSQLFI</sequence>
<proteinExistence type="predicted"/>
<dbReference type="Proteomes" id="UP000030748">
    <property type="component" value="Unassembled WGS sequence"/>
</dbReference>
<feature type="transmembrane region" description="Helical" evidence="1">
    <location>
        <begin position="43"/>
        <end position="64"/>
    </location>
</feature>